<accession>A0A5J5EGJ4</accession>
<dbReference type="InParanoid" id="A0A5J5EGJ4"/>
<proteinExistence type="predicted"/>
<dbReference type="Proteomes" id="UP000326924">
    <property type="component" value="Unassembled WGS sequence"/>
</dbReference>
<keyword evidence="3" id="KW-1185">Reference proteome</keyword>
<reference evidence="2 3" key="1">
    <citation type="submission" date="2019-09" db="EMBL/GenBank/DDBJ databases">
        <title>Draft genome of the ectomycorrhizal ascomycete Sphaerosporella brunnea.</title>
        <authorList>
            <consortium name="DOE Joint Genome Institute"/>
            <person name="Benucci G.M."/>
            <person name="Marozzi G."/>
            <person name="Antonielli L."/>
            <person name="Sanchez S."/>
            <person name="Marco P."/>
            <person name="Wang X."/>
            <person name="Falini L.B."/>
            <person name="Barry K."/>
            <person name="Haridas S."/>
            <person name="Lipzen A."/>
            <person name="Labutti K."/>
            <person name="Grigoriev I.V."/>
            <person name="Murat C."/>
            <person name="Martin F."/>
            <person name="Albertini E."/>
            <person name="Donnini D."/>
            <person name="Bonito G."/>
        </authorList>
    </citation>
    <scope>NUCLEOTIDE SEQUENCE [LARGE SCALE GENOMIC DNA]</scope>
    <source>
        <strain evidence="2 3">Sb_GMNB300</strain>
    </source>
</reference>
<evidence type="ECO:0000313" key="2">
    <source>
        <dbReference type="EMBL" id="KAA8894825.1"/>
    </source>
</evidence>
<evidence type="ECO:0008006" key="4">
    <source>
        <dbReference type="Google" id="ProtNLM"/>
    </source>
</evidence>
<organism evidence="2 3">
    <name type="scientific">Sphaerosporella brunnea</name>
    <dbReference type="NCBI Taxonomy" id="1250544"/>
    <lineage>
        <taxon>Eukaryota</taxon>
        <taxon>Fungi</taxon>
        <taxon>Dikarya</taxon>
        <taxon>Ascomycota</taxon>
        <taxon>Pezizomycotina</taxon>
        <taxon>Pezizomycetes</taxon>
        <taxon>Pezizales</taxon>
        <taxon>Pyronemataceae</taxon>
        <taxon>Sphaerosporella</taxon>
    </lineage>
</organism>
<dbReference type="EMBL" id="VXIS01000307">
    <property type="protein sequence ID" value="KAA8894825.1"/>
    <property type="molecule type" value="Genomic_DNA"/>
</dbReference>
<comment type="caution">
    <text evidence="2">The sequence shown here is derived from an EMBL/GenBank/DDBJ whole genome shotgun (WGS) entry which is preliminary data.</text>
</comment>
<evidence type="ECO:0000256" key="1">
    <source>
        <dbReference type="SAM" id="SignalP"/>
    </source>
</evidence>
<name>A0A5J5EGJ4_9PEZI</name>
<keyword evidence="1" id="KW-0732">Signal</keyword>
<gene>
    <name evidence="2" type="ORF">FN846DRAFT_375082</name>
</gene>
<dbReference type="AlphaFoldDB" id="A0A5J5EGJ4"/>
<protein>
    <recommendedName>
        <fullName evidence="4">Secreted protein</fullName>
    </recommendedName>
</protein>
<evidence type="ECO:0000313" key="3">
    <source>
        <dbReference type="Proteomes" id="UP000326924"/>
    </source>
</evidence>
<feature type="chain" id="PRO_5023944485" description="Secreted protein" evidence="1">
    <location>
        <begin position="26"/>
        <end position="173"/>
    </location>
</feature>
<feature type="signal peptide" evidence="1">
    <location>
        <begin position="1"/>
        <end position="25"/>
    </location>
</feature>
<sequence>MVWWGRRNFSPLLVACVAQKTVVVALFRSGSPPPHAPAIRRQQLSTWWTESERCAVDTRTVRTCFPLNTSTNCSSARGFPPNRTVPGAKSICQGFPQGQTALASWLISAWASGPPSPEAACCAGSGQRPFSLARANLYRLGVRWLFAKKGTPDVYIYVYVRTYVLYTSYQFDT</sequence>